<protein>
    <submittedName>
        <fullName evidence="1">Uncharacterized protein</fullName>
    </submittedName>
</protein>
<evidence type="ECO:0000313" key="2">
    <source>
        <dbReference type="Proteomes" id="UP000005239"/>
    </source>
</evidence>
<evidence type="ECO:0000313" key="1">
    <source>
        <dbReference type="EnsemblMetazoa" id="PPA43681.1"/>
    </source>
</evidence>
<sequence length="177" mass="19833">MLPRLTNKRALRRTTFYSSAWSRDAAHAKQTTCPQVTRQARACGWGEQHNGHSILTLRAEYDSLEEDFGLFHTTRTARQTDTVALSLSRALSLVKIGMHIGRGSSGKKIASSRHCPQLTMYSIFVITAYAQPIGVVYQNFHTIMERLVGVRGRANHPIDIVKYLVVYHGQPVPVAEL</sequence>
<dbReference type="AlphaFoldDB" id="A0A2A6C6E6"/>
<reference evidence="2" key="1">
    <citation type="journal article" date="2008" name="Nat. Genet.">
        <title>The Pristionchus pacificus genome provides a unique perspective on nematode lifestyle and parasitism.</title>
        <authorList>
            <person name="Dieterich C."/>
            <person name="Clifton S.W."/>
            <person name="Schuster L.N."/>
            <person name="Chinwalla A."/>
            <person name="Delehaunty K."/>
            <person name="Dinkelacker I."/>
            <person name="Fulton L."/>
            <person name="Fulton R."/>
            <person name="Godfrey J."/>
            <person name="Minx P."/>
            <person name="Mitreva M."/>
            <person name="Roeseler W."/>
            <person name="Tian H."/>
            <person name="Witte H."/>
            <person name="Yang S.P."/>
            <person name="Wilson R.K."/>
            <person name="Sommer R.J."/>
        </authorList>
    </citation>
    <scope>NUCLEOTIDE SEQUENCE [LARGE SCALE GENOMIC DNA]</scope>
    <source>
        <strain evidence="2">PS312</strain>
    </source>
</reference>
<organism evidence="1 2">
    <name type="scientific">Pristionchus pacificus</name>
    <name type="common">Parasitic nematode worm</name>
    <dbReference type="NCBI Taxonomy" id="54126"/>
    <lineage>
        <taxon>Eukaryota</taxon>
        <taxon>Metazoa</taxon>
        <taxon>Ecdysozoa</taxon>
        <taxon>Nematoda</taxon>
        <taxon>Chromadorea</taxon>
        <taxon>Rhabditida</taxon>
        <taxon>Rhabditina</taxon>
        <taxon>Diplogasteromorpha</taxon>
        <taxon>Diplogasteroidea</taxon>
        <taxon>Neodiplogasteridae</taxon>
        <taxon>Pristionchus</taxon>
    </lineage>
</organism>
<keyword evidence="2" id="KW-1185">Reference proteome</keyword>
<dbReference type="EnsemblMetazoa" id="PPA43681.1">
    <property type="protein sequence ID" value="PPA43681.1"/>
    <property type="gene ID" value="WBGene00282050"/>
</dbReference>
<gene>
    <name evidence="1" type="primary">WBGene00282050</name>
</gene>
<name>A0A2A6C6E6_PRIPA</name>
<proteinExistence type="predicted"/>
<reference evidence="1" key="2">
    <citation type="submission" date="2022-06" db="UniProtKB">
        <authorList>
            <consortium name="EnsemblMetazoa"/>
        </authorList>
    </citation>
    <scope>IDENTIFICATION</scope>
    <source>
        <strain evidence="1">PS312</strain>
    </source>
</reference>
<accession>A0A2A6C6E6</accession>
<dbReference type="Proteomes" id="UP000005239">
    <property type="component" value="Unassembled WGS sequence"/>
</dbReference>
<accession>A0A8R1Z273</accession>